<keyword evidence="2" id="KW-0479">Metal-binding</keyword>
<dbReference type="Pfam" id="PF04082">
    <property type="entry name" value="Fungal_trans"/>
    <property type="match status" value="1"/>
</dbReference>
<reference evidence="10 11" key="1">
    <citation type="submission" date="2012-10" db="EMBL/GenBank/DDBJ databases">
        <title>Genome sequencing and analysis of entomopathogenic fungi Beauveria bassiana D1-5.</title>
        <authorList>
            <person name="Li Q."/>
            <person name="Wang L."/>
            <person name="Zhang Z."/>
            <person name="Wang Q."/>
            <person name="Ren J."/>
            <person name="Wang M."/>
            <person name="Xu W."/>
            <person name="Wang J."/>
            <person name="Lu Y."/>
            <person name="Du Q."/>
            <person name="Sun Z."/>
        </authorList>
    </citation>
    <scope>NUCLEOTIDE SEQUENCE [LARGE SCALE GENOMIC DNA]</scope>
    <source>
        <strain evidence="10 11">D1-5</strain>
    </source>
</reference>
<dbReference type="GO" id="GO:0000981">
    <property type="term" value="F:DNA-binding transcription factor activity, RNA polymerase II-specific"/>
    <property type="evidence" value="ECO:0007669"/>
    <property type="project" value="InterPro"/>
</dbReference>
<dbReference type="InterPro" id="IPR007219">
    <property type="entry name" value="XnlR_reg_dom"/>
</dbReference>
<comment type="caution">
    <text evidence="10">The sequence shown here is derived from an EMBL/GenBank/DDBJ whole genome shotgun (WGS) entry which is preliminary data.</text>
</comment>
<dbReference type="GO" id="GO:0006351">
    <property type="term" value="P:DNA-templated transcription"/>
    <property type="evidence" value="ECO:0007669"/>
    <property type="project" value="InterPro"/>
</dbReference>
<feature type="domain" description="Zn(2)-C6 fungal-type" evidence="9">
    <location>
        <begin position="67"/>
        <end position="96"/>
    </location>
</feature>
<dbReference type="PROSITE" id="PS00463">
    <property type="entry name" value="ZN2_CY6_FUNGAL_1"/>
    <property type="match status" value="1"/>
</dbReference>
<evidence type="ECO:0000313" key="11">
    <source>
        <dbReference type="Proteomes" id="UP000030106"/>
    </source>
</evidence>
<sequence>MTNKRVHHVRGEDAESQGSSSASKNVRRVGTGSLQNITSSRSSASLHVSTTRNPQRRRKLGTITSHACAGCRKKRAKCDGQTPCGRCKLSGAECVYKATVSQSKAQLRKEVYTLRQRQHTLEQLVAAVAQPDPSEHALAYVRSAKYVDSGRPPSSHTAEMFGRGEQTRAKLGMDMPEGCEAASLGTDASLNADEYQCIGSTIGARTHHTAPEPLSQAQGNNRIWDAHTVNWQRRSHKNLQALPFDELRKLSLSETWTCVTDDMELTRHLLALYFCWEYPNFAPISKEHFLQDFHEKRHQYCSPILVNAILALGSSLSDRALTTFRDCDAHGDHFFEEARRLLLSTTDQHSITMIQALVIMSIRESRCSRLFESKHYAEQAMRLAIEMGLHIVPTEECGNELVVLAKTFWGTFALNQAWSFMSGNLPQISHLLCLPPKPAINSDVETSPWVPYVDGDVHLQPPVQLSNVRTVYQCFCELNEAAHQTLYVLYSPGKSPGAADVLHNYCRYLNWYDQLPEGMRLGHNSTPAVLFVHLYYHFAVLLLFRPFLKLRFIGSQIVPREICSQAADAIGTLVSSYAKLYTLRRTPTFLPYFTFASATVHIAISTKYTQISPAKLPDNGSSFISGPDVGEALTLDVAHLTAMAPYHSFAKRALHMLRDHAQKLSLYVDIDRNLMSADDPTKPRDNSLKQAAPDIVADAGVTETSAGHIEFSLPSLFHVHARPILPKALELASLGFTLI</sequence>
<comment type="subcellular location">
    <subcellularLocation>
        <location evidence="1">Nucleus</location>
    </subcellularLocation>
</comment>
<feature type="region of interest" description="Disordered" evidence="8">
    <location>
        <begin position="1"/>
        <end position="58"/>
    </location>
</feature>
<organism evidence="10 11">
    <name type="scientific">Beauveria bassiana D1-5</name>
    <dbReference type="NCBI Taxonomy" id="1245745"/>
    <lineage>
        <taxon>Eukaryota</taxon>
        <taxon>Fungi</taxon>
        <taxon>Dikarya</taxon>
        <taxon>Ascomycota</taxon>
        <taxon>Pezizomycotina</taxon>
        <taxon>Sordariomycetes</taxon>
        <taxon>Hypocreomycetidae</taxon>
        <taxon>Hypocreales</taxon>
        <taxon>Cordycipitaceae</taxon>
        <taxon>Beauveria</taxon>
    </lineage>
</organism>
<evidence type="ECO:0000256" key="7">
    <source>
        <dbReference type="ARBA" id="ARBA00023242"/>
    </source>
</evidence>
<keyword evidence="6" id="KW-0804">Transcription</keyword>
<evidence type="ECO:0000256" key="8">
    <source>
        <dbReference type="SAM" id="MobiDB-lite"/>
    </source>
</evidence>
<dbReference type="AlphaFoldDB" id="A0A0A2V8R9"/>
<evidence type="ECO:0000256" key="4">
    <source>
        <dbReference type="ARBA" id="ARBA00023015"/>
    </source>
</evidence>
<keyword evidence="5" id="KW-0238">DNA-binding</keyword>
<proteinExistence type="predicted"/>
<accession>A0A0A2V8R9</accession>
<dbReference type="InterPro" id="IPR051615">
    <property type="entry name" value="Transcr_Regulatory_Elem"/>
</dbReference>
<dbReference type="EMBL" id="ANFO01001416">
    <property type="protein sequence ID" value="KGQ02687.1"/>
    <property type="molecule type" value="Genomic_DNA"/>
</dbReference>
<dbReference type="PANTHER" id="PTHR31313">
    <property type="entry name" value="TY1 ENHANCER ACTIVATOR"/>
    <property type="match status" value="1"/>
</dbReference>
<dbReference type="SMART" id="SM00066">
    <property type="entry name" value="GAL4"/>
    <property type="match status" value="1"/>
</dbReference>
<dbReference type="CDD" id="cd00067">
    <property type="entry name" value="GAL4"/>
    <property type="match status" value="1"/>
</dbReference>
<dbReference type="STRING" id="1245745.A0A0A2V8R9"/>
<dbReference type="HOGENOM" id="CLU_007003_0_0_1"/>
<evidence type="ECO:0000313" key="10">
    <source>
        <dbReference type="EMBL" id="KGQ02687.1"/>
    </source>
</evidence>
<evidence type="ECO:0000256" key="1">
    <source>
        <dbReference type="ARBA" id="ARBA00004123"/>
    </source>
</evidence>
<dbReference type="GO" id="GO:0008270">
    <property type="term" value="F:zinc ion binding"/>
    <property type="evidence" value="ECO:0007669"/>
    <property type="project" value="InterPro"/>
</dbReference>
<dbReference type="CDD" id="cd12148">
    <property type="entry name" value="fungal_TF_MHR"/>
    <property type="match status" value="1"/>
</dbReference>
<keyword evidence="3" id="KW-0862">Zinc</keyword>
<keyword evidence="4" id="KW-0805">Transcription regulation</keyword>
<evidence type="ECO:0000259" key="9">
    <source>
        <dbReference type="PROSITE" id="PS50048"/>
    </source>
</evidence>
<evidence type="ECO:0000256" key="6">
    <source>
        <dbReference type="ARBA" id="ARBA00023163"/>
    </source>
</evidence>
<evidence type="ECO:0000256" key="5">
    <source>
        <dbReference type="ARBA" id="ARBA00023125"/>
    </source>
</evidence>
<dbReference type="InterPro" id="IPR001138">
    <property type="entry name" value="Zn2Cys6_DnaBD"/>
</dbReference>
<dbReference type="InterPro" id="IPR036864">
    <property type="entry name" value="Zn2-C6_fun-type_DNA-bd_sf"/>
</dbReference>
<evidence type="ECO:0000256" key="2">
    <source>
        <dbReference type="ARBA" id="ARBA00022723"/>
    </source>
</evidence>
<dbReference type="PANTHER" id="PTHR31313:SF4">
    <property type="entry name" value="CONIDIAL DEVELOPMENT PROTEIN FLUFFY"/>
    <property type="match status" value="1"/>
</dbReference>
<dbReference type="GO" id="GO:0005634">
    <property type="term" value="C:nucleus"/>
    <property type="evidence" value="ECO:0007669"/>
    <property type="project" value="UniProtKB-SubCell"/>
</dbReference>
<dbReference type="GO" id="GO:0003677">
    <property type="term" value="F:DNA binding"/>
    <property type="evidence" value="ECO:0007669"/>
    <property type="project" value="UniProtKB-KW"/>
</dbReference>
<evidence type="ECO:0000256" key="3">
    <source>
        <dbReference type="ARBA" id="ARBA00022833"/>
    </source>
</evidence>
<dbReference type="Gene3D" id="4.10.240.10">
    <property type="entry name" value="Zn(2)-C6 fungal-type DNA-binding domain"/>
    <property type="match status" value="1"/>
</dbReference>
<feature type="compositionally biased region" description="Polar residues" evidence="8">
    <location>
        <begin position="32"/>
        <end position="53"/>
    </location>
</feature>
<gene>
    <name evidence="10" type="ORF">BBAD15_g12099</name>
</gene>
<name>A0A0A2V8R9_BEABA</name>
<dbReference type="PROSITE" id="PS50048">
    <property type="entry name" value="ZN2_CY6_FUNGAL_2"/>
    <property type="match status" value="1"/>
</dbReference>
<dbReference type="Pfam" id="PF00172">
    <property type="entry name" value="Zn_clus"/>
    <property type="match status" value="1"/>
</dbReference>
<dbReference type="SUPFAM" id="SSF57701">
    <property type="entry name" value="Zn2/Cys6 DNA-binding domain"/>
    <property type="match status" value="1"/>
</dbReference>
<keyword evidence="7" id="KW-0539">Nucleus</keyword>
<dbReference type="Proteomes" id="UP000030106">
    <property type="component" value="Unassembled WGS sequence"/>
</dbReference>
<protein>
    <submittedName>
        <fullName evidence="10">Nitrogen assimilation transcription factor nit-4</fullName>
    </submittedName>
</protein>